<feature type="compositionally biased region" description="Polar residues" evidence="2">
    <location>
        <begin position="86"/>
        <end position="98"/>
    </location>
</feature>
<dbReference type="InterPro" id="IPR012677">
    <property type="entry name" value="Nucleotide-bd_a/b_plait_sf"/>
</dbReference>
<dbReference type="PROSITE" id="PS50102">
    <property type="entry name" value="RRM"/>
    <property type="match status" value="1"/>
</dbReference>
<feature type="region of interest" description="Disordered" evidence="2">
    <location>
        <begin position="84"/>
        <end position="111"/>
    </location>
</feature>
<dbReference type="Gene3D" id="3.30.70.330">
    <property type="match status" value="1"/>
</dbReference>
<organism evidence="4 5">
    <name type="scientific">Cuscuta europaea</name>
    <name type="common">European dodder</name>
    <dbReference type="NCBI Taxonomy" id="41803"/>
    <lineage>
        <taxon>Eukaryota</taxon>
        <taxon>Viridiplantae</taxon>
        <taxon>Streptophyta</taxon>
        <taxon>Embryophyta</taxon>
        <taxon>Tracheophyta</taxon>
        <taxon>Spermatophyta</taxon>
        <taxon>Magnoliopsida</taxon>
        <taxon>eudicotyledons</taxon>
        <taxon>Gunneridae</taxon>
        <taxon>Pentapetalae</taxon>
        <taxon>asterids</taxon>
        <taxon>lamiids</taxon>
        <taxon>Solanales</taxon>
        <taxon>Convolvulaceae</taxon>
        <taxon>Cuscuteae</taxon>
        <taxon>Cuscuta</taxon>
        <taxon>Cuscuta subgen. Cuscuta</taxon>
    </lineage>
</organism>
<feature type="domain" description="RRM" evidence="3">
    <location>
        <begin position="6"/>
        <end position="89"/>
    </location>
</feature>
<feature type="compositionally biased region" description="Low complexity" evidence="2">
    <location>
        <begin position="102"/>
        <end position="111"/>
    </location>
</feature>
<dbReference type="Pfam" id="PF00076">
    <property type="entry name" value="RRM_1"/>
    <property type="match status" value="1"/>
</dbReference>
<proteinExistence type="predicted"/>
<dbReference type="OrthoDB" id="7763451at2759"/>
<dbReference type="SUPFAM" id="SSF54928">
    <property type="entry name" value="RNA-binding domain, RBD"/>
    <property type="match status" value="1"/>
</dbReference>
<evidence type="ECO:0000259" key="3">
    <source>
        <dbReference type="PROSITE" id="PS50102"/>
    </source>
</evidence>
<protein>
    <recommendedName>
        <fullName evidence="3">RRM domain-containing protein</fullName>
    </recommendedName>
</protein>
<dbReference type="GO" id="GO:0003723">
    <property type="term" value="F:RNA binding"/>
    <property type="evidence" value="ECO:0007669"/>
    <property type="project" value="UniProtKB-UniRule"/>
</dbReference>
<dbReference type="Proteomes" id="UP001152484">
    <property type="component" value="Unassembled WGS sequence"/>
</dbReference>
<name>A0A9P0ZA62_CUSEU</name>
<comment type="caution">
    <text evidence="4">The sequence shown here is derived from an EMBL/GenBank/DDBJ whole genome shotgun (WGS) entry which is preliminary data.</text>
</comment>
<accession>A0A9P0ZA62</accession>
<reference evidence="4" key="1">
    <citation type="submission" date="2022-07" db="EMBL/GenBank/DDBJ databases">
        <authorList>
            <person name="Macas J."/>
            <person name="Novak P."/>
            <person name="Neumann P."/>
        </authorList>
    </citation>
    <scope>NUCLEOTIDE SEQUENCE</scope>
</reference>
<dbReference type="AlphaFoldDB" id="A0A9P0ZA62"/>
<dbReference type="EMBL" id="CAMAPE010000033">
    <property type="protein sequence ID" value="CAH9095268.1"/>
    <property type="molecule type" value="Genomic_DNA"/>
</dbReference>
<evidence type="ECO:0000256" key="1">
    <source>
        <dbReference type="PROSITE-ProRule" id="PRU00176"/>
    </source>
</evidence>
<keyword evidence="1" id="KW-0694">RNA-binding</keyword>
<keyword evidence="5" id="KW-1185">Reference proteome</keyword>
<dbReference type="InterPro" id="IPR000504">
    <property type="entry name" value="RRM_dom"/>
</dbReference>
<sequence length="208" mass="22771">MSPGGYTAEVTSLSPIATEKHINDFFALCGKIDHVEIVRAGEHGGTAYVTFRSSHALETAVLLSKLRYSSTQTLCHNHTQEVRLPPTTQQPKSDTQLQGEGATCATTSPATSTHAPTRDIYWPWRFPIENRCPAPLLFVGRPGKRARRTQPVGRTSLFAHLGCGYLCLHSDKLQSISKTCLVSSSSKWIIDSGASNHMTGSLNEADFW</sequence>
<evidence type="ECO:0000256" key="2">
    <source>
        <dbReference type="SAM" id="MobiDB-lite"/>
    </source>
</evidence>
<evidence type="ECO:0000313" key="4">
    <source>
        <dbReference type="EMBL" id="CAH9095268.1"/>
    </source>
</evidence>
<gene>
    <name evidence="4" type="ORF">CEURO_LOCUS13058</name>
</gene>
<dbReference type="InterPro" id="IPR035979">
    <property type="entry name" value="RBD_domain_sf"/>
</dbReference>
<evidence type="ECO:0000313" key="5">
    <source>
        <dbReference type="Proteomes" id="UP001152484"/>
    </source>
</evidence>